<evidence type="ECO:0000256" key="4">
    <source>
        <dbReference type="ARBA" id="ARBA00022833"/>
    </source>
</evidence>
<dbReference type="InterPro" id="IPR001207">
    <property type="entry name" value="Transposase_mutator"/>
</dbReference>
<keyword evidence="10" id="KW-1185">Reference proteome</keyword>
<evidence type="ECO:0000256" key="1">
    <source>
        <dbReference type="ARBA" id="ARBA00022578"/>
    </source>
</evidence>
<evidence type="ECO:0000256" key="2">
    <source>
        <dbReference type="ARBA" id="ARBA00022723"/>
    </source>
</evidence>
<sequence>MLLSATSLDGNNGLFPIGFAVVENESKQTWLWFLDNLGETIGTELEPLAFISDMEKGLGEAIREVYPEAEHRICIRHLWKNIKKNFHCKDGHKIQGLVWAAANAYTCTEYNNKLCELSVLNQTIHAYLISLPYKWSRSQFMVGIYHSTNTNNFAESFNAWIVEARTKPVVDLIGLIHGKHMEQRSARKMTSLTWHRELVPHAEEYIREITTRKEQLLVRQSSLYMAEVESLHSRHIVDVESNDCTCNVWQLTGLTCIHAIAFIGMKEHPLWHTYVNDYYYVYR</sequence>
<accession>A0A8T3B2M3</accession>
<dbReference type="Pfam" id="PF10551">
    <property type="entry name" value="MULE"/>
    <property type="match status" value="1"/>
</dbReference>
<evidence type="ECO:0000259" key="8">
    <source>
        <dbReference type="PROSITE" id="PS50966"/>
    </source>
</evidence>
<protein>
    <recommendedName>
        <fullName evidence="8">SWIM-type domain-containing protein</fullName>
    </recommendedName>
</protein>
<dbReference type="PROSITE" id="PS01007">
    <property type="entry name" value="TRANSPOSASE_MUTATOR"/>
    <property type="match status" value="1"/>
</dbReference>
<keyword evidence="2" id="KW-0479">Metal-binding</keyword>
<dbReference type="GO" id="GO:0003677">
    <property type="term" value="F:DNA binding"/>
    <property type="evidence" value="ECO:0007669"/>
    <property type="project" value="UniProtKB-KW"/>
</dbReference>
<proteinExistence type="predicted"/>
<dbReference type="PROSITE" id="PS50966">
    <property type="entry name" value="ZF_SWIM"/>
    <property type="match status" value="1"/>
</dbReference>
<keyword evidence="5" id="KW-0238">DNA-binding</keyword>
<evidence type="ECO:0000256" key="5">
    <source>
        <dbReference type="ARBA" id="ARBA00023125"/>
    </source>
</evidence>
<name>A0A8T3B2M3_DENNO</name>
<dbReference type="PANTHER" id="PTHR31973:SF188">
    <property type="entry name" value="POLYPROTEIN, PUTATIVE-RELATED"/>
    <property type="match status" value="1"/>
</dbReference>
<evidence type="ECO:0000256" key="6">
    <source>
        <dbReference type="ARBA" id="ARBA00023172"/>
    </source>
</evidence>
<dbReference type="GO" id="GO:0004803">
    <property type="term" value="F:transposase activity"/>
    <property type="evidence" value="ECO:0007669"/>
    <property type="project" value="InterPro"/>
</dbReference>
<dbReference type="GO" id="GO:0008270">
    <property type="term" value="F:zinc ion binding"/>
    <property type="evidence" value="ECO:0007669"/>
    <property type="project" value="UniProtKB-KW"/>
</dbReference>
<comment type="caution">
    <text evidence="9">The sequence shown here is derived from an EMBL/GenBank/DDBJ whole genome shotgun (WGS) entry which is preliminary data.</text>
</comment>
<dbReference type="SMART" id="SM00575">
    <property type="entry name" value="ZnF_PMZ"/>
    <property type="match status" value="1"/>
</dbReference>
<dbReference type="GO" id="GO:0006313">
    <property type="term" value="P:DNA transposition"/>
    <property type="evidence" value="ECO:0007669"/>
    <property type="project" value="InterPro"/>
</dbReference>
<evidence type="ECO:0000313" key="9">
    <source>
        <dbReference type="EMBL" id="KAI0502600.1"/>
    </source>
</evidence>
<organism evidence="9 10">
    <name type="scientific">Dendrobium nobile</name>
    <name type="common">Orchid</name>
    <dbReference type="NCBI Taxonomy" id="94219"/>
    <lineage>
        <taxon>Eukaryota</taxon>
        <taxon>Viridiplantae</taxon>
        <taxon>Streptophyta</taxon>
        <taxon>Embryophyta</taxon>
        <taxon>Tracheophyta</taxon>
        <taxon>Spermatophyta</taxon>
        <taxon>Magnoliopsida</taxon>
        <taxon>Liliopsida</taxon>
        <taxon>Asparagales</taxon>
        <taxon>Orchidaceae</taxon>
        <taxon>Epidendroideae</taxon>
        <taxon>Malaxideae</taxon>
        <taxon>Dendrobiinae</taxon>
        <taxon>Dendrobium</taxon>
    </lineage>
</organism>
<keyword evidence="6" id="KW-0233">DNA recombination</keyword>
<dbReference type="InterPro" id="IPR006564">
    <property type="entry name" value="Znf_PMZ"/>
</dbReference>
<dbReference type="InterPro" id="IPR018289">
    <property type="entry name" value="MULE_transposase_dom"/>
</dbReference>
<dbReference type="OrthoDB" id="668975at2759"/>
<dbReference type="Proteomes" id="UP000829196">
    <property type="component" value="Unassembled WGS sequence"/>
</dbReference>
<feature type="domain" description="SWIM-type" evidence="8">
    <location>
        <begin position="235"/>
        <end position="267"/>
    </location>
</feature>
<evidence type="ECO:0000256" key="7">
    <source>
        <dbReference type="PROSITE-ProRule" id="PRU00325"/>
    </source>
</evidence>
<keyword evidence="1" id="KW-0815">Transposition</keyword>
<dbReference type="AlphaFoldDB" id="A0A8T3B2M3"/>
<dbReference type="PANTHER" id="PTHR31973">
    <property type="entry name" value="POLYPROTEIN, PUTATIVE-RELATED"/>
    <property type="match status" value="1"/>
</dbReference>
<dbReference type="Pfam" id="PF04434">
    <property type="entry name" value="SWIM"/>
    <property type="match status" value="1"/>
</dbReference>
<dbReference type="EMBL" id="JAGYWB010000012">
    <property type="protein sequence ID" value="KAI0502600.1"/>
    <property type="molecule type" value="Genomic_DNA"/>
</dbReference>
<reference evidence="9" key="1">
    <citation type="journal article" date="2022" name="Front. Genet.">
        <title>Chromosome-Scale Assembly of the Dendrobium nobile Genome Provides Insights Into the Molecular Mechanism of the Biosynthesis of the Medicinal Active Ingredient of Dendrobium.</title>
        <authorList>
            <person name="Xu Q."/>
            <person name="Niu S.-C."/>
            <person name="Li K.-L."/>
            <person name="Zheng P.-J."/>
            <person name="Zhang X.-J."/>
            <person name="Jia Y."/>
            <person name="Liu Y."/>
            <person name="Niu Y.-X."/>
            <person name="Yu L.-H."/>
            <person name="Chen D.-F."/>
            <person name="Zhang G.-Q."/>
        </authorList>
    </citation>
    <scope>NUCLEOTIDE SEQUENCE</scope>
    <source>
        <tissue evidence="9">Leaf</tissue>
    </source>
</reference>
<keyword evidence="3 7" id="KW-0863">Zinc-finger</keyword>
<keyword evidence="4" id="KW-0862">Zinc</keyword>
<gene>
    <name evidence="9" type="ORF">KFK09_017554</name>
</gene>
<evidence type="ECO:0000256" key="3">
    <source>
        <dbReference type="ARBA" id="ARBA00022771"/>
    </source>
</evidence>
<dbReference type="InterPro" id="IPR007527">
    <property type="entry name" value="Znf_SWIM"/>
</dbReference>
<evidence type="ECO:0000313" key="10">
    <source>
        <dbReference type="Proteomes" id="UP000829196"/>
    </source>
</evidence>